<feature type="region of interest" description="Disordered" evidence="1">
    <location>
        <begin position="20"/>
        <end position="50"/>
    </location>
</feature>
<dbReference type="EMBL" id="JAHRHJ020000002">
    <property type="protein sequence ID" value="KAH9326289.1"/>
    <property type="molecule type" value="Genomic_DNA"/>
</dbReference>
<comment type="caution">
    <text evidence="2">The sequence shown here is derived from an EMBL/GenBank/DDBJ whole genome shotgun (WGS) entry which is preliminary data.</text>
</comment>
<reference evidence="2 3" key="1">
    <citation type="journal article" date="2021" name="Nat. Plants">
        <title>The Taxus genome provides insights into paclitaxel biosynthesis.</title>
        <authorList>
            <person name="Xiong X."/>
            <person name="Gou J."/>
            <person name="Liao Q."/>
            <person name="Li Y."/>
            <person name="Zhou Q."/>
            <person name="Bi G."/>
            <person name="Li C."/>
            <person name="Du R."/>
            <person name="Wang X."/>
            <person name="Sun T."/>
            <person name="Guo L."/>
            <person name="Liang H."/>
            <person name="Lu P."/>
            <person name="Wu Y."/>
            <person name="Zhang Z."/>
            <person name="Ro D.K."/>
            <person name="Shang Y."/>
            <person name="Huang S."/>
            <person name="Yan J."/>
        </authorList>
    </citation>
    <scope>NUCLEOTIDE SEQUENCE [LARGE SCALE GENOMIC DNA]</scope>
    <source>
        <strain evidence="2">Ta-2019</strain>
    </source>
</reference>
<dbReference type="AlphaFoldDB" id="A0AA38GMS1"/>
<feature type="non-terminal residue" evidence="2">
    <location>
        <position position="1"/>
    </location>
</feature>
<name>A0AA38GMS1_TAXCH</name>
<feature type="non-terminal residue" evidence="2">
    <location>
        <position position="50"/>
    </location>
</feature>
<gene>
    <name evidence="2" type="ORF">KI387_006467</name>
</gene>
<accession>A0AA38GMS1</accession>
<dbReference type="Proteomes" id="UP000824469">
    <property type="component" value="Unassembled WGS sequence"/>
</dbReference>
<evidence type="ECO:0000313" key="2">
    <source>
        <dbReference type="EMBL" id="KAH9326289.1"/>
    </source>
</evidence>
<proteinExistence type="predicted"/>
<sequence length="50" mass="5827">APPRLTLEAPPMNINYRFQEDEEELEQESEGGGFLERDEFENDAHKSDFV</sequence>
<evidence type="ECO:0000256" key="1">
    <source>
        <dbReference type="SAM" id="MobiDB-lite"/>
    </source>
</evidence>
<protein>
    <submittedName>
        <fullName evidence="2">Uncharacterized protein</fullName>
    </submittedName>
</protein>
<feature type="compositionally biased region" description="Acidic residues" evidence="1">
    <location>
        <begin position="20"/>
        <end position="29"/>
    </location>
</feature>
<organism evidence="2 3">
    <name type="scientific">Taxus chinensis</name>
    <name type="common">Chinese yew</name>
    <name type="synonym">Taxus wallichiana var. chinensis</name>
    <dbReference type="NCBI Taxonomy" id="29808"/>
    <lineage>
        <taxon>Eukaryota</taxon>
        <taxon>Viridiplantae</taxon>
        <taxon>Streptophyta</taxon>
        <taxon>Embryophyta</taxon>
        <taxon>Tracheophyta</taxon>
        <taxon>Spermatophyta</taxon>
        <taxon>Pinopsida</taxon>
        <taxon>Pinidae</taxon>
        <taxon>Conifers II</taxon>
        <taxon>Cupressales</taxon>
        <taxon>Taxaceae</taxon>
        <taxon>Taxus</taxon>
    </lineage>
</organism>
<evidence type="ECO:0000313" key="3">
    <source>
        <dbReference type="Proteomes" id="UP000824469"/>
    </source>
</evidence>
<keyword evidence="3" id="KW-1185">Reference proteome</keyword>